<evidence type="ECO:0000259" key="3">
    <source>
        <dbReference type="PROSITE" id="PS51737"/>
    </source>
</evidence>
<dbReference type="SUPFAM" id="SSF53041">
    <property type="entry name" value="Resolvase-like"/>
    <property type="match status" value="1"/>
</dbReference>
<dbReference type="PROSITE" id="PS51736">
    <property type="entry name" value="RECOMBINASES_3"/>
    <property type="match status" value="1"/>
</dbReference>
<keyword evidence="1" id="KW-0175">Coiled coil</keyword>
<name>A0A6N2SUG7_9FIRM</name>
<feature type="coiled-coil region" evidence="1">
    <location>
        <begin position="401"/>
        <end position="474"/>
    </location>
</feature>
<dbReference type="InterPro" id="IPR025378">
    <property type="entry name" value="DUF4368"/>
</dbReference>
<dbReference type="Pfam" id="PF07508">
    <property type="entry name" value="Recombinase"/>
    <property type="match status" value="1"/>
</dbReference>
<dbReference type="InterPro" id="IPR050639">
    <property type="entry name" value="SSR_resolvase"/>
</dbReference>
<dbReference type="Pfam" id="PF14287">
    <property type="entry name" value="DUF4368"/>
    <property type="match status" value="1"/>
</dbReference>
<dbReference type="InterPro" id="IPR036162">
    <property type="entry name" value="Resolvase-like_N_sf"/>
</dbReference>
<dbReference type="InterPro" id="IPR038109">
    <property type="entry name" value="DNA_bind_recomb_sf"/>
</dbReference>
<dbReference type="InterPro" id="IPR006119">
    <property type="entry name" value="Resolv_N"/>
</dbReference>
<feature type="domain" description="Resolvase/invertase-type recombinase catalytic" evidence="2">
    <location>
        <begin position="4"/>
        <end position="157"/>
    </location>
</feature>
<evidence type="ECO:0000259" key="2">
    <source>
        <dbReference type="PROSITE" id="PS51736"/>
    </source>
</evidence>
<reference evidence="4" key="1">
    <citation type="submission" date="2019-11" db="EMBL/GenBank/DDBJ databases">
        <authorList>
            <person name="Feng L."/>
        </authorList>
    </citation>
    <scope>NUCLEOTIDE SEQUENCE</scope>
    <source>
        <strain evidence="4">CnexileLFYP112</strain>
    </source>
</reference>
<evidence type="ECO:0000256" key="1">
    <source>
        <dbReference type="SAM" id="Coils"/>
    </source>
</evidence>
<dbReference type="PANTHER" id="PTHR30461:SF23">
    <property type="entry name" value="DNA RECOMBINASE-RELATED"/>
    <property type="match status" value="1"/>
</dbReference>
<dbReference type="Pfam" id="PF13408">
    <property type="entry name" value="Zn_ribbon_recom"/>
    <property type="match status" value="1"/>
</dbReference>
<dbReference type="Pfam" id="PF00239">
    <property type="entry name" value="Resolvase"/>
    <property type="match status" value="1"/>
</dbReference>
<gene>
    <name evidence="4" type="ORF">CNLFYP112_01451</name>
</gene>
<dbReference type="SMART" id="SM00857">
    <property type="entry name" value="Resolvase"/>
    <property type="match status" value="1"/>
</dbReference>
<evidence type="ECO:0000313" key="4">
    <source>
        <dbReference type="EMBL" id="VYS95881.1"/>
    </source>
</evidence>
<dbReference type="EMBL" id="CACRTG010000008">
    <property type="protein sequence ID" value="VYS95881.1"/>
    <property type="molecule type" value="Genomic_DNA"/>
</dbReference>
<dbReference type="GO" id="GO:0003677">
    <property type="term" value="F:DNA binding"/>
    <property type="evidence" value="ECO:0007669"/>
    <property type="project" value="InterPro"/>
</dbReference>
<proteinExistence type="predicted"/>
<feature type="domain" description="Recombinase" evidence="3">
    <location>
        <begin position="165"/>
        <end position="310"/>
    </location>
</feature>
<dbReference type="Gene3D" id="3.40.50.1390">
    <property type="entry name" value="Resolvase, N-terminal catalytic domain"/>
    <property type="match status" value="1"/>
</dbReference>
<dbReference type="AlphaFoldDB" id="A0A6N2SUG7"/>
<protein>
    <submittedName>
        <fullName evidence="4">Recombinase</fullName>
    </submittedName>
</protein>
<dbReference type="GO" id="GO:0000150">
    <property type="term" value="F:DNA strand exchange activity"/>
    <property type="evidence" value="ECO:0007669"/>
    <property type="project" value="InterPro"/>
</dbReference>
<sequence length="525" mass="61374">MKNRAVLYLRLSKEDLDKLREGDESASIKNQRLLLIEYALTNNFEVVKIYCDDDESGLYDDRPGFEEMLEDAKLGLFDIVIAKTQARFSRNMEHIEKYLHHDFPNLGIRFIGVVDGVDTAVASNKKSRQINGLVNEWYCEDLSDNIRSSFKIKMKKGQFLGSSCPYGYKRDPSNHNHLIVDEYAANIIRRIFSMYLSGCGKAKIGSVLSADGVLIPTLYKQQILGENYKNCRVMETTKNWSYQTIHTILNNQVYVGDMVQNRANKLSYKDKKKKKLPKEQWIIVPNTHEAIISRDTFARAQEIQQIKTRSVNGNQVNGLFSGLIFCADCKHAMGRQYARRGDRGFIGYICKTYKQQGKRFCDSHRIKNDELEEAVLCSIREEAKKILTEKDIDDLKKFKAVEAYQTNYELQMEQIQQEIQKIESYKRKTYDNFMEELISKTDYVNYISDYDKKISKLKRQKESISEKVDMQEELNHQYDEWTEAFKNYINVSKLTREMVLELINRIEVHDDGAIDIYYRFSNPYL</sequence>
<dbReference type="PANTHER" id="PTHR30461">
    <property type="entry name" value="DNA-INVERTASE FROM LAMBDOID PROPHAGE"/>
    <property type="match status" value="1"/>
</dbReference>
<dbReference type="PROSITE" id="PS51737">
    <property type="entry name" value="RECOMBINASE_DNA_BIND"/>
    <property type="match status" value="1"/>
</dbReference>
<dbReference type="Gene3D" id="3.90.1750.20">
    <property type="entry name" value="Putative Large Serine Recombinase, Chain B, Domain 2"/>
    <property type="match status" value="1"/>
</dbReference>
<accession>A0A6N2SUG7</accession>
<dbReference type="InterPro" id="IPR025827">
    <property type="entry name" value="Zn_ribbon_recom_dom"/>
</dbReference>
<organism evidence="4">
    <name type="scientific">[Clostridium] nexile</name>
    <dbReference type="NCBI Taxonomy" id="29361"/>
    <lineage>
        <taxon>Bacteria</taxon>
        <taxon>Bacillati</taxon>
        <taxon>Bacillota</taxon>
        <taxon>Clostridia</taxon>
        <taxon>Lachnospirales</taxon>
        <taxon>Lachnospiraceae</taxon>
        <taxon>Tyzzerella</taxon>
    </lineage>
</organism>
<dbReference type="InterPro" id="IPR011109">
    <property type="entry name" value="DNA_bind_recombinase_dom"/>
</dbReference>